<keyword evidence="1" id="KW-1133">Transmembrane helix</keyword>
<organism evidence="2 3">
    <name type="scientific">Algoriphagus faecimaris</name>
    <dbReference type="NCBI Taxonomy" id="686796"/>
    <lineage>
        <taxon>Bacteria</taxon>
        <taxon>Pseudomonadati</taxon>
        <taxon>Bacteroidota</taxon>
        <taxon>Cytophagia</taxon>
        <taxon>Cytophagales</taxon>
        <taxon>Cyclobacteriaceae</taxon>
        <taxon>Algoriphagus</taxon>
    </lineage>
</organism>
<dbReference type="Proteomes" id="UP000199060">
    <property type="component" value="Unassembled WGS sequence"/>
</dbReference>
<accession>A0A1G6ST05</accession>
<keyword evidence="3" id="KW-1185">Reference proteome</keyword>
<dbReference type="RefSeq" id="WP_087939439.1">
    <property type="nucleotide sequence ID" value="NZ_FNAC01000018.1"/>
</dbReference>
<evidence type="ECO:0000313" key="3">
    <source>
        <dbReference type="Proteomes" id="UP000199060"/>
    </source>
</evidence>
<keyword evidence="1" id="KW-0472">Membrane</keyword>
<sequence>MNLLTELKERAQAPTPKFFRILKRAGLIIAAVGTAVITAPGSVPAVLAAYAGHAITAGTILVSISQLTVDEERLHEKLLSTVQ</sequence>
<dbReference type="AlphaFoldDB" id="A0A1G6ST05"/>
<reference evidence="3" key="1">
    <citation type="submission" date="2016-10" db="EMBL/GenBank/DDBJ databases">
        <authorList>
            <person name="Varghese N."/>
            <person name="Submissions S."/>
        </authorList>
    </citation>
    <scope>NUCLEOTIDE SEQUENCE [LARGE SCALE GENOMIC DNA]</scope>
    <source>
        <strain evidence="3">DSM 23095</strain>
    </source>
</reference>
<evidence type="ECO:0000313" key="2">
    <source>
        <dbReference type="EMBL" id="SDD19761.1"/>
    </source>
</evidence>
<keyword evidence="1" id="KW-0812">Transmembrane</keyword>
<evidence type="ECO:0000256" key="1">
    <source>
        <dbReference type="SAM" id="Phobius"/>
    </source>
</evidence>
<proteinExistence type="predicted"/>
<name>A0A1G6ST05_9BACT</name>
<gene>
    <name evidence="2" type="ORF">SAMN04488104_101868</name>
</gene>
<dbReference type="OrthoDB" id="679091at2"/>
<feature type="transmembrane region" description="Helical" evidence="1">
    <location>
        <begin position="21"/>
        <end position="41"/>
    </location>
</feature>
<protein>
    <submittedName>
        <fullName evidence="2">Uncharacterized protein</fullName>
    </submittedName>
</protein>
<dbReference type="EMBL" id="FNAC01000018">
    <property type="protein sequence ID" value="SDD19761.1"/>
    <property type="molecule type" value="Genomic_DNA"/>
</dbReference>
<dbReference type="STRING" id="686796.SAMN04488104_101868"/>